<evidence type="ECO:0000313" key="1">
    <source>
        <dbReference type="EMBL" id="KKM14120.1"/>
    </source>
</evidence>
<sequence>MTKATPSAVPASTEERPIILQWAERILAGDPKGTYTEQEFAAQLVILIRQVETLEGRDAHVAPLMEALEAIEKRAQDERYGIQAQRLSDIAEMANTALLAAREAAS</sequence>
<gene>
    <name evidence="1" type="ORF">LCGC14_1709390</name>
</gene>
<dbReference type="EMBL" id="LAZR01015224">
    <property type="protein sequence ID" value="KKM14120.1"/>
    <property type="molecule type" value="Genomic_DNA"/>
</dbReference>
<organism evidence="1">
    <name type="scientific">marine sediment metagenome</name>
    <dbReference type="NCBI Taxonomy" id="412755"/>
    <lineage>
        <taxon>unclassified sequences</taxon>
        <taxon>metagenomes</taxon>
        <taxon>ecological metagenomes</taxon>
    </lineage>
</organism>
<name>A0A0F9KFS3_9ZZZZ</name>
<dbReference type="AlphaFoldDB" id="A0A0F9KFS3"/>
<accession>A0A0F9KFS3</accession>
<proteinExistence type="predicted"/>
<protein>
    <submittedName>
        <fullName evidence="1">Uncharacterized protein</fullName>
    </submittedName>
</protein>
<comment type="caution">
    <text evidence="1">The sequence shown here is derived from an EMBL/GenBank/DDBJ whole genome shotgun (WGS) entry which is preliminary data.</text>
</comment>
<reference evidence="1" key="1">
    <citation type="journal article" date="2015" name="Nature">
        <title>Complex archaea that bridge the gap between prokaryotes and eukaryotes.</title>
        <authorList>
            <person name="Spang A."/>
            <person name="Saw J.H."/>
            <person name="Jorgensen S.L."/>
            <person name="Zaremba-Niedzwiedzka K."/>
            <person name="Martijn J."/>
            <person name="Lind A.E."/>
            <person name="van Eijk R."/>
            <person name="Schleper C."/>
            <person name="Guy L."/>
            <person name="Ettema T.J."/>
        </authorList>
    </citation>
    <scope>NUCLEOTIDE SEQUENCE</scope>
</reference>